<dbReference type="PANTHER" id="PTHR33098">
    <property type="entry name" value="COTTON FIBER (DUF761)"/>
    <property type="match status" value="1"/>
</dbReference>
<dbReference type="Proteomes" id="UP001153555">
    <property type="component" value="Unassembled WGS sequence"/>
</dbReference>
<evidence type="ECO:0000313" key="4">
    <source>
        <dbReference type="Proteomes" id="UP001153555"/>
    </source>
</evidence>
<feature type="region of interest" description="Disordered" evidence="1">
    <location>
        <begin position="216"/>
        <end position="521"/>
    </location>
</feature>
<accession>A0A9N7NJZ2</accession>
<feature type="compositionally biased region" description="Basic residues" evidence="1">
    <location>
        <begin position="328"/>
        <end position="338"/>
    </location>
</feature>
<feature type="compositionally biased region" description="Pro residues" evidence="1">
    <location>
        <begin position="499"/>
        <end position="515"/>
    </location>
</feature>
<sequence length="602" mass="66153">MEPDGAPQPPTFWHPPPTYHRHRRRPPPSPLINPVSLILAVPIIFILVVFFLVPPFLHYSNQILRPNSVKRSWDSLNILLVVFAILCGVFARRNEEAPPPDAAAAAYSRNTGRVSSVSSTRPRQSVPAWLEIPDRREYDSTSGGLRRSRSSYPDLRQESLWESLGGGSRSRFFDDFEVGFSRSTPVRSPVYSEGRRERRTSFEMKGEVEVPVTEILVDKLDVRSDPPPPKSPARTPSPPPPLSAATVNRRRSLQSVPHSENAEIRQRGEAEFYINENRRPMPPPAPPPPLAATPEPRMPEAGNESSRRKKSSATKEIATSIASLYRAGQRKRKKRSGKSRNIYETAPQNSSRQPISTPTPPPPPPPPPQSKVMQNLFRKTSKSKRVHSVSSTAPPPPPPPPPPPSSILNNLFRTGSKSKRFQPPPISPAPPPPPPPPPSSILNSLFINGSKSRRFNNNSTNSPPPAPPPPPTPPAAPSRRRQPSAGRPPKFTSTVYVAPPSPLVPLPQPPPPPPFKMSKPTSVAQGNFVQIHGAHSSRCISPELEDADADVAAKSEGVDRVGAPITCPSPDVNAKADTFIARLRDEWRLEKINSIREKRVSG</sequence>
<feature type="transmembrane region" description="Helical" evidence="2">
    <location>
        <begin position="73"/>
        <end position="91"/>
    </location>
</feature>
<keyword evidence="2" id="KW-0472">Membrane</keyword>
<dbReference type="OrthoDB" id="1929225at2759"/>
<organism evidence="3 4">
    <name type="scientific">Striga hermonthica</name>
    <name type="common">Purple witchweed</name>
    <name type="synonym">Buchnera hermonthica</name>
    <dbReference type="NCBI Taxonomy" id="68872"/>
    <lineage>
        <taxon>Eukaryota</taxon>
        <taxon>Viridiplantae</taxon>
        <taxon>Streptophyta</taxon>
        <taxon>Embryophyta</taxon>
        <taxon>Tracheophyta</taxon>
        <taxon>Spermatophyta</taxon>
        <taxon>Magnoliopsida</taxon>
        <taxon>eudicotyledons</taxon>
        <taxon>Gunneridae</taxon>
        <taxon>Pentapetalae</taxon>
        <taxon>asterids</taxon>
        <taxon>lamiids</taxon>
        <taxon>Lamiales</taxon>
        <taxon>Orobanchaceae</taxon>
        <taxon>Buchnereae</taxon>
        <taxon>Striga</taxon>
    </lineage>
</organism>
<feature type="compositionally biased region" description="Pro residues" evidence="1">
    <location>
        <begin position="357"/>
        <end position="369"/>
    </location>
</feature>
<dbReference type="EMBL" id="CACSLK010030184">
    <property type="protein sequence ID" value="CAA0836907.1"/>
    <property type="molecule type" value="Genomic_DNA"/>
</dbReference>
<dbReference type="PANTHER" id="PTHR33098:SF36">
    <property type="entry name" value="HYDROXYPROLINE-RICH GLYCOPROTEIN FAMILY PROTEIN"/>
    <property type="match status" value="1"/>
</dbReference>
<feature type="compositionally biased region" description="Pro residues" evidence="1">
    <location>
        <begin position="422"/>
        <end position="439"/>
    </location>
</feature>
<keyword evidence="2" id="KW-0812">Transmembrane</keyword>
<dbReference type="Pfam" id="PF05553">
    <property type="entry name" value="DUF761"/>
    <property type="match status" value="1"/>
</dbReference>
<protein>
    <submittedName>
        <fullName evidence="3">Hydroxyproline-rich glycoprotein family protein</fullName>
    </submittedName>
</protein>
<feature type="compositionally biased region" description="Basic and acidic residues" evidence="1">
    <location>
        <begin position="260"/>
        <end position="270"/>
    </location>
</feature>
<proteinExistence type="predicted"/>
<feature type="region of interest" description="Disordered" evidence="1">
    <location>
        <begin position="1"/>
        <end position="25"/>
    </location>
</feature>
<comment type="caution">
    <text evidence="3">The sequence shown here is derived from an EMBL/GenBank/DDBJ whole genome shotgun (WGS) entry which is preliminary data.</text>
</comment>
<feature type="compositionally biased region" description="Pro residues" evidence="1">
    <location>
        <begin position="280"/>
        <end position="291"/>
    </location>
</feature>
<keyword evidence="4" id="KW-1185">Reference proteome</keyword>
<evidence type="ECO:0000256" key="1">
    <source>
        <dbReference type="SAM" id="MobiDB-lite"/>
    </source>
</evidence>
<feature type="compositionally biased region" description="Pro residues" evidence="1">
    <location>
        <begin position="225"/>
        <end position="242"/>
    </location>
</feature>
<evidence type="ECO:0000313" key="3">
    <source>
        <dbReference type="EMBL" id="CAA0836907.1"/>
    </source>
</evidence>
<evidence type="ECO:0000256" key="2">
    <source>
        <dbReference type="SAM" id="Phobius"/>
    </source>
</evidence>
<dbReference type="InterPro" id="IPR008480">
    <property type="entry name" value="DUF761_pln"/>
</dbReference>
<feature type="transmembrane region" description="Helical" evidence="2">
    <location>
        <begin position="31"/>
        <end position="53"/>
    </location>
</feature>
<feature type="compositionally biased region" description="Pro residues" evidence="1">
    <location>
        <begin position="462"/>
        <end position="476"/>
    </location>
</feature>
<feature type="compositionally biased region" description="Polar residues" evidence="1">
    <location>
        <begin position="346"/>
        <end position="356"/>
    </location>
</feature>
<reference evidence="3" key="1">
    <citation type="submission" date="2019-12" db="EMBL/GenBank/DDBJ databases">
        <authorList>
            <person name="Scholes J."/>
        </authorList>
    </citation>
    <scope>NUCLEOTIDE SEQUENCE</scope>
</reference>
<feature type="compositionally biased region" description="Pro residues" evidence="1">
    <location>
        <begin position="1"/>
        <end position="18"/>
    </location>
</feature>
<name>A0A9N7NJZ2_STRHE</name>
<feature type="compositionally biased region" description="Polar residues" evidence="1">
    <location>
        <begin position="108"/>
        <end position="120"/>
    </location>
</feature>
<gene>
    <name evidence="3" type="ORF">SHERM_03943</name>
</gene>
<feature type="compositionally biased region" description="Polar residues" evidence="1">
    <location>
        <begin position="406"/>
        <end position="415"/>
    </location>
</feature>
<dbReference type="AlphaFoldDB" id="A0A9N7NJZ2"/>
<feature type="compositionally biased region" description="Pro residues" evidence="1">
    <location>
        <begin position="393"/>
        <end position="405"/>
    </location>
</feature>
<keyword evidence="2" id="KW-1133">Transmembrane helix</keyword>
<feature type="region of interest" description="Disordered" evidence="1">
    <location>
        <begin position="100"/>
        <end position="120"/>
    </location>
</feature>